<feature type="binding site" evidence="7">
    <location>
        <begin position="13"/>
        <end position="18"/>
    </location>
    <ligand>
        <name>ATP</name>
        <dbReference type="ChEBI" id="CHEBI:30616"/>
    </ligand>
</feature>
<evidence type="ECO:0000256" key="2">
    <source>
        <dbReference type="ARBA" id="ARBA00022679"/>
    </source>
</evidence>
<comment type="cofactor">
    <cofactor evidence="7">
        <name>Mg(2+)</name>
        <dbReference type="ChEBI" id="CHEBI:18420"/>
    </cofactor>
    <text evidence="7">Binds 1 Mg(2+) ion per subunit.</text>
</comment>
<comment type="similarity">
    <text evidence="7">Belongs to the shikimate kinase family.</text>
</comment>
<dbReference type="GO" id="GO:0005829">
    <property type="term" value="C:cytosol"/>
    <property type="evidence" value="ECO:0007669"/>
    <property type="project" value="TreeGrafter"/>
</dbReference>
<evidence type="ECO:0000313" key="9">
    <source>
        <dbReference type="Proteomes" id="UP000000716"/>
    </source>
</evidence>
<evidence type="ECO:0000256" key="4">
    <source>
        <dbReference type="ARBA" id="ARBA00022777"/>
    </source>
</evidence>
<feature type="binding site" evidence="7">
    <location>
        <position position="130"/>
    </location>
    <ligand>
        <name>substrate</name>
    </ligand>
</feature>
<dbReference type="RefSeq" id="WP_012726589.1">
    <property type="nucleotide sequence ID" value="NC_012673.1"/>
</dbReference>
<dbReference type="InterPro" id="IPR000623">
    <property type="entry name" value="Shikimate_kinase/TSH1"/>
</dbReference>
<dbReference type="SMR" id="C4L3H2"/>
<feature type="binding site" evidence="7">
    <location>
        <position position="113"/>
    </location>
    <ligand>
        <name>ATP</name>
        <dbReference type="ChEBI" id="CHEBI:30616"/>
    </ligand>
</feature>
<dbReference type="GO" id="GO:0009423">
    <property type="term" value="P:chorismate biosynthetic process"/>
    <property type="evidence" value="ECO:0007669"/>
    <property type="project" value="UniProtKB-UniRule"/>
</dbReference>
<comment type="function">
    <text evidence="7">Catalyzes the specific phosphorylation of the 3-hydroxyl group of shikimic acid using ATP as a cosubstrate.</text>
</comment>
<sequence length="162" mass="18627">MNDNPFYIVGFMGTGKSTLFSFLKEYGEVIDLDLVIESMTGMEIATYFDRYGESAFRDVESKVLQQVTADYILTGGGVVERSENICWMRERGTMIHLNLPFDMCWERIKDSARPLVKRGREDVHALFQRRDQLYRKASVSIDASQSPEDIAKQIIRIKGEKV</sequence>
<dbReference type="Gene3D" id="3.40.50.300">
    <property type="entry name" value="P-loop containing nucleotide triphosphate hydrolases"/>
    <property type="match status" value="1"/>
</dbReference>
<comment type="subcellular location">
    <subcellularLocation>
        <location evidence="7">Cytoplasm</location>
    </subcellularLocation>
</comment>
<organism evidence="8 9">
    <name type="scientific">Exiguobacterium sp. (strain ATCC BAA-1283 / AT1b)</name>
    <dbReference type="NCBI Taxonomy" id="360911"/>
    <lineage>
        <taxon>Bacteria</taxon>
        <taxon>Bacillati</taxon>
        <taxon>Bacillota</taxon>
        <taxon>Bacilli</taxon>
        <taxon>Bacillales</taxon>
        <taxon>Bacillales Family XII. Incertae Sedis</taxon>
        <taxon>Exiguobacterium</taxon>
    </lineage>
</organism>
<evidence type="ECO:0000256" key="6">
    <source>
        <dbReference type="ARBA" id="ARBA00023141"/>
    </source>
</evidence>
<dbReference type="AlphaFoldDB" id="C4L3H2"/>
<feature type="binding site" evidence="7">
    <location>
        <position position="33"/>
    </location>
    <ligand>
        <name>substrate</name>
    </ligand>
</feature>
<dbReference type="UniPathway" id="UPA00053">
    <property type="reaction ID" value="UER00088"/>
</dbReference>
<protein>
    <recommendedName>
        <fullName evidence="7">Shikimate kinase</fullName>
        <shortName evidence="7">SK</shortName>
        <ecNumber evidence="7">2.7.1.71</ecNumber>
    </recommendedName>
</protein>
<dbReference type="GO" id="GO:0009073">
    <property type="term" value="P:aromatic amino acid family biosynthetic process"/>
    <property type="evidence" value="ECO:0007669"/>
    <property type="project" value="UniProtKB-KW"/>
</dbReference>
<gene>
    <name evidence="7" type="primary">aroK</name>
    <name evidence="8" type="ordered locus">EAT1b_0538</name>
</gene>
<keyword evidence="2 7" id="KW-0808">Transferase</keyword>
<name>C4L3H2_EXISA</name>
<dbReference type="GO" id="GO:0008652">
    <property type="term" value="P:amino acid biosynthetic process"/>
    <property type="evidence" value="ECO:0007669"/>
    <property type="project" value="UniProtKB-KW"/>
</dbReference>
<dbReference type="EC" id="2.7.1.71" evidence="7"/>
<keyword evidence="5 7" id="KW-0067">ATP-binding</keyword>
<evidence type="ECO:0000256" key="1">
    <source>
        <dbReference type="ARBA" id="ARBA00022605"/>
    </source>
</evidence>
<comment type="subunit">
    <text evidence="7">Monomer.</text>
</comment>
<evidence type="ECO:0000256" key="5">
    <source>
        <dbReference type="ARBA" id="ARBA00022840"/>
    </source>
</evidence>
<comment type="catalytic activity">
    <reaction evidence="7">
        <text>shikimate + ATP = 3-phosphoshikimate + ADP + H(+)</text>
        <dbReference type="Rhea" id="RHEA:13121"/>
        <dbReference type="ChEBI" id="CHEBI:15378"/>
        <dbReference type="ChEBI" id="CHEBI:30616"/>
        <dbReference type="ChEBI" id="CHEBI:36208"/>
        <dbReference type="ChEBI" id="CHEBI:145989"/>
        <dbReference type="ChEBI" id="CHEBI:456216"/>
        <dbReference type="EC" id="2.7.1.71"/>
    </reaction>
</comment>
<accession>C4L3H2</accession>
<comment type="caution">
    <text evidence="7">Lacks conserved residue(s) required for the propagation of feature annotation.</text>
</comment>
<comment type="pathway">
    <text evidence="7">Metabolic intermediate biosynthesis; chorismate biosynthesis; chorismate from D-erythrose 4-phosphate and phosphoenolpyruvate: step 5/7.</text>
</comment>
<keyword evidence="1 7" id="KW-0028">Amino-acid biosynthesis</keyword>
<dbReference type="PANTHER" id="PTHR21087">
    <property type="entry name" value="SHIKIMATE KINASE"/>
    <property type="match status" value="1"/>
</dbReference>
<feature type="binding site" evidence="7">
    <location>
        <position position="76"/>
    </location>
    <ligand>
        <name>substrate</name>
    </ligand>
</feature>
<evidence type="ECO:0000256" key="7">
    <source>
        <dbReference type="HAMAP-Rule" id="MF_00109"/>
    </source>
</evidence>
<keyword evidence="6 7" id="KW-0057">Aromatic amino acid biosynthesis</keyword>
<dbReference type="eggNOG" id="COG0703">
    <property type="taxonomic scope" value="Bacteria"/>
</dbReference>
<dbReference type="InterPro" id="IPR027417">
    <property type="entry name" value="P-loop_NTPase"/>
</dbReference>
<dbReference type="PRINTS" id="PR01100">
    <property type="entry name" value="SHIKIMTKNASE"/>
</dbReference>
<dbReference type="GO" id="GO:0004765">
    <property type="term" value="F:shikimate kinase activity"/>
    <property type="evidence" value="ECO:0007669"/>
    <property type="project" value="UniProtKB-UniRule"/>
</dbReference>
<proteinExistence type="inferred from homology"/>
<keyword evidence="9" id="KW-1185">Reference proteome</keyword>
<feature type="binding site" evidence="7">
    <location>
        <position position="17"/>
    </location>
    <ligand>
        <name>Mg(2+)</name>
        <dbReference type="ChEBI" id="CHEBI:18420"/>
    </ligand>
</feature>
<feature type="binding site" evidence="7">
    <location>
        <position position="57"/>
    </location>
    <ligand>
        <name>substrate</name>
    </ligand>
</feature>
<keyword evidence="3 7" id="KW-0547">Nucleotide-binding</keyword>
<dbReference type="GO" id="GO:0005524">
    <property type="term" value="F:ATP binding"/>
    <property type="evidence" value="ECO:0007669"/>
    <property type="project" value="UniProtKB-UniRule"/>
</dbReference>
<dbReference type="KEGG" id="eat:EAT1b_0538"/>
<keyword evidence="7" id="KW-0963">Cytoplasm</keyword>
<dbReference type="GO" id="GO:0000287">
    <property type="term" value="F:magnesium ion binding"/>
    <property type="evidence" value="ECO:0007669"/>
    <property type="project" value="UniProtKB-UniRule"/>
</dbReference>
<evidence type="ECO:0000313" key="8">
    <source>
        <dbReference type="EMBL" id="ACQ69470.1"/>
    </source>
</evidence>
<evidence type="ECO:0000256" key="3">
    <source>
        <dbReference type="ARBA" id="ARBA00022741"/>
    </source>
</evidence>
<dbReference type="InterPro" id="IPR031322">
    <property type="entry name" value="Shikimate/glucono_kinase"/>
</dbReference>
<dbReference type="SUPFAM" id="SSF52540">
    <property type="entry name" value="P-loop containing nucleoside triphosphate hydrolases"/>
    <property type="match status" value="1"/>
</dbReference>
<reference evidence="8 9" key="1">
    <citation type="journal article" date="2011" name="J. Bacteriol.">
        <title>Complete genome sequence of the Thermophilic Bacterium Exiguobacterium sp. AT1b.</title>
        <authorList>
            <person name="Vishnivetskaya T.A."/>
            <person name="Lucas S."/>
            <person name="Copeland A."/>
            <person name="Lapidus A."/>
            <person name="Glavina Del Rio T."/>
            <person name="Dalin E."/>
            <person name="Tice H."/>
            <person name="Bruce D.C."/>
            <person name="Goodwin L.A."/>
            <person name="Pitluck S."/>
            <person name="Saunders E."/>
            <person name="Brettin T."/>
            <person name="Detter C."/>
            <person name="Han C."/>
            <person name="Larimer F."/>
            <person name="Land M.L."/>
            <person name="Hauser L.J."/>
            <person name="Kyrpides N.C."/>
            <person name="Ovchinnikova G."/>
            <person name="Kathariou S."/>
            <person name="Ramaley R.F."/>
            <person name="Rodrigues D.F."/>
            <person name="Hendrix C."/>
            <person name="Richardson P."/>
            <person name="Tiedje J.M."/>
        </authorList>
    </citation>
    <scope>NUCLEOTIDE SEQUENCE [LARGE SCALE GENOMIC DNA]</scope>
    <source>
        <strain evidence="9">ATCC BAA-1283 / AT1b</strain>
    </source>
</reference>
<dbReference type="CDD" id="cd00464">
    <property type="entry name" value="SK"/>
    <property type="match status" value="1"/>
</dbReference>
<dbReference type="HAMAP" id="MF_00109">
    <property type="entry name" value="Shikimate_kinase"/>
    <property type="match status" value="1"/>
</dbReference>
<dbReference type="Proteomes" id="UP000000716">
    <property type="component" value="Chromosome"/>
</dbReference>
<keyword evidence="4 7" id="KW-0418">Kinase</keyword>
<dbReference type="EMBL" id="CP001615">
    <property type="protein sequence ID" value="ACQ69470.1"/>
    <property type="molecule type" value="Genomic_DNA"/>
</dbReference>
<dbReference type="STRING" id="360911.EAT1b_0538"/>
<keyword evidence="7" id="KW-0479">Metal-binding</keyword>
<dbReference type="HOGENOM" id="CLU_057607_4_0_9"/>
<keyword evidence="7" id="KW-0460">Magnesium</keyword>
<dbReference type="PANTHER" id="PTHR21087:SF16">
    <property type="entry name" value="SHIKIMATE KINASE 1, CHLOROPLASTIC"/>
    <property type="match status" value="1"/>
</dbReference>
<dbReference type="Pfam" id="PF01202">
    <property type="entry name" value="SKI"/>
    <property type="match status" value="1"/>
</dbReference>